<dbReference type="PANTHER" id="PTHR24113:SF12">
    <property type="entry name" value="RAN GTPASE-ACTIVATING PROTEIN 1"/>
    <property type="match status" value="1"/>
</dbReference>
<proteinExistence type="predicted"/>
<reference evidence="4 5" key="1">
    <citation type="journal article" date="2018" name="BMC Genomics">
        <title>The genome of Naegleria lovaniensis, the basis for a comparative approach to unravel pathogenicity factors of the human pathogenic amoeba N. fowleri.</title>
        <authorList>
            <person name="Liechti N."/>
            <person name="Schurch N."/>
            <person name="Bruggmann R."/>
            <person name="Wittwer M."/>
        </authorList>
    </citation>
    <scope>NUCLEOTIDE SEQUENCE [LARGE SCALE GENOMIC DNA]</scope>
    <source>
        <strain evidence="4 5">ATCC 30569</strain>
    </source>
</reference>
<dbReference type="GO" id="GO:0031267">
    <property type="term" value="F:small GTPase binding"/>
    <property type="evidence" value="ECO:0007669"/>
    <property type="project" value="TreeGrafter"/>
</dbReference>
<dbReference type="InterPro" id="IPR027038">
    <property type="entry name" value="RanGap"/>
</dbReference>
<protein>
    <submittedName>
        <fullName evidence="4">Uncharacterized protein</fullName>
    </submittedName>
</protein>
<evidence type="ECO:0000256" key="2">
    <source>
        <dbReference type="ARBA" id="ARBA00022614"/>
    </source>
</evidence>
<evidence type="ECO:0000313" key="4">
    <source>
        <dbReference type="EMBL" id="KAG2389368.1"/>
    </source>
</evidence>
<dbReference type="Proteomes" id="UP000816034">
    <property type="component" value="Unassembled WGS sequence"/>
</dbReference>
<dbReference type="PANTHER" id="PTHR24113">
    <property type="entry name" value="RAN GTPASE-ACTIVATING PROTEIN 1"/>
    <property type="match status" value="1"/>
</dbReference>
<evidence type="ECO:0000256" key="1">
    <source>
        <dbReference type="ARBA" id="ARBA00022468"/>
    </source>
</evidence>
<dbReference type="GeneID" id="68106381"/>
<dbReference type="GO" id="GO:0005829">
    <property type="term" value="C:cytosol"/>
    <property type="evidence" value="ECO:0007669"/>
    <property type="project" value="TreeGrafter"/>
</dbReference>
<sequence>MMNSSSPVSRLLECQNLSNLTHLNISFIDPNGMKKLGESPNLTNLKRLMINHSHRCAISQQDFRVFCNSANFCKLTELQLHCFENQLFNAIEILTESEIFKSGQLTSLRLHGPVLRYTDVRYLVENSKTTFSNLKTLHCEVHDMKSIQLLASCSQFQQLTSLGLSYCQLEDDSVAALIDSNSCLKSLHSLHFAGNCISFKGVRSLMNFQNLELFDLQQNPIEVEGAKIISLSEHMKTLTYLDLSSCRIGDEGLMYLTQSQYLSKLNTLILARNHLGPKGAHYLAETEWRTFPNLTYLDMKDNWFGDSGLLALATCEIIKNLKELFLTHLVLGTTSAEYLFSSDNSFGKVSKFHLKVNKCENPSQCKHLVQGLLKKYPHAQIQTGESYSIKRKCSIM</sequence>
<dbReference type="GO" id="GO:0006913">
    <property type="term" value="P:nucleocytoplasmic transport"/>
    <property type="evidence" value="ECO:0007669"/>
    <property type="project" value="TreeGrafter"/>
</dbReference>
<dbReference type="InterPro" id="IPR001611">
    <property type="entry name" value="Leu-rich_rpt"/>
</dbReference>
<dbReference type="Pfam" id="PF13516">
    <property type="entry name" value="LRR_6"/>
    <property type="match status" value="4"/>
</dbReference>
<comment type="caution">
    <text evidence="4">The sequence shown here is derived from an EMBL/GenBank/DDBJ whole genome shotgun (WGS) entry which is preliminary data.</text>
</comment>
<keyword evidence="5" id="KW-1185">Reference proteome</keyword>
<dbReference type="Gene3D" id="3.80.10.10">
    <property type="entry name" value="Ribonuclease Inhibitor"/>
    <property type="match status" value="2"/>
</dbReference>
<dbReference type="InterPro" id="IPR032675">
    <property type="entry name" value="LRR_dom_sf"/>
</dbReference>
<organism evidence="4 5">
    <name type="scientific">Naegleria lovaniensis</name>
    <name type="common">Amoeba</name>
    <dbReference type="NCBI Taxonomy" id="51637"/>
    <lineage>
        <taxon>Eukaryota</taxon>
        <taxon>Discoba</taxon>
        <taxon>Heterolobosea</taxon>
        <taxon>Tetramitia</taxon>
        <taxon>Eutetramitia</taxon>
        <taxon>Vahlkampfiidae</taxon>
        <taxon>Naegleria</taxon>
    </lineage>
</organism>
<dbReference type="SMART" id="SM00368">
    <property type="entry name" value="LRR_RI"/>
    <property type="match status" value="4"/>
</dbReference>
<accession>A0AA88H1N1</accession>
<dbReference type="InterPro" id="IPR006553">
    <property type="entry name" value="Leu-rich_rpt_Cys-con_subtyp"/>
</dbReference>
<dbReference type="GO" id="GO:0005096">
    <property type="term" value="F:GTPase activator activity"/>
    <property type="evidence" value="ECO:0007669"/>
    <property type="project" value="UniProtKB-KW"/>
</dbReference>
<evidence type="ECO:0000256" key="3">
    <source>
        <dbReference type="ARBA" id="ARBA00022737"/>
    </source>
</evidence>
<evidence type="ECO:0000313" key="5">
    <source>
        <dbReference type="Proteomes" id="UP000816034"/>
    </source>
</evidence>
<dbReference type="AlphaFoldDB" id="A0AA88H1N1"/>
<dbReference type="EMBL" id="PYSW02000007">
    <property type="protein sequence ID" value="KAG2389368.1"/>
    <property type="molecule type" value="Genomic_DNA"/>
</dbReference>
<name>A0AA88H1N1_NAELO</name>
<dbReference type="GO" id="GO:0048471">
    <property type="term" value="C:perinuclear region of cytoplasm"/>
    <property type="evidence" value="ECO:0007669"/>
    <property type="project" value="TreeGrafter"/>
</dbReference>
<keyword evidence="1" id="KW-0343">GTPase activation</keyword>
<dbReference type="SMART" id="SM00367">
    <property type="entry name" value="LRR_CC"/>
    <property type="match status" value="4"/>
</dbReference>
<gene>
    <name evidence="4" type="ORF">C9374_013928</name>
</gene>
<dbReference type="GO" id="GO:0005634">
    <property type="term" value="C:nucleus"/>
    <property type="evidence" value="ECO:0007669"/>
    <property type="project" value="TreeGrafter"/>
</dbReference>
<keyword evidence="3" id="KW-0677">Repeat</keyword>
<keyword evidence="2" id="KW-0433">Leucine-rich repeat</keyword>
<dbReference type="RefSeq" id="XP_044553360.1">
    <property type="nucleotide sequence ID" value="XM_044689859.1"/>
</dbReference>
<dbReference type="SUPFAM" id="SSF52047">
    <property type="entry name" value="RNI-like"/>
    <property type="match status" value="1"/>
</dbReference>